<evidence type="ECO:0000313" key="2">
    <source>
        <dbReference type="EMBL" id="RKD96791.1"/>
    </source>
</evidence>
<dbReference type="RefSeq" id="WP_120241447.1">
    <property type="nucleotide sequence ID" value="NZ_RAPQ01000012.1"/>
</dbReference>
<keyword evidence="1" id="KW-0812">Transmembrane</keyword>
<gene>
    <name evidence="2" type="ORF">BXY64_3738</name>
</gene>
<comment type="caution">
    <text evidence="2">The sequence shown here is derived from an EMBL/GenBank/DDBJ whole genome shotgun (WGS) entry which is preliminary data.</text>
</comment>
<dbReference type="AlphaFoldDB" id="A0A419WMV4"/>
<feature type="transmembrane region" description="Helical" evidence="1">
    <location>
        <begin position="168"/>
        <end position="184"/>
    </location>
</feature>
<dbReference type="Proteomes" id="UP000284531">
    <property type="component" value="Unassembled WGS sequence"/>
</dbReference>
<sequence length="202" mass="22811">MSLIGDFINSAGGGVLTGLIGNFLTTFANIKMQKLKNQHEIAMVQANTEAMKAETEANIQITETQVQGELAKSDNEIYHEAIKQEGKRNISNEIIAKLFDSPWTTWLGCILVFLLGIVDFLKTAIRPGLTIYFVILTSWLTWIAYNIIVDAGEVMTAEEAVSIFKNQVNQIVYLTVTCVIWWFADRRNAKFQYRLNDGNLRK</sequence>
<evidence type="ECO:0000313" key="3">
    <source>
        <dbReference type="Proteomes" id="UP000284531"/>
    </source>
</evidence>
<feature type="transmembrane region" description="Helical" evidence="1">
    <location>
        <begin position="128"/>
        <end position="148"/>
    </location>
</feature>
<name>A0A419WMV4_9BACT</name>
<proteinExistence type="predicted"/>
<organism evidence="2 3">
    <name type="scientific">Marinifilum flexuosum</name>
    <dbReference type="NCBI Taxonomy" id="1117708"/>
    <lineage>
        <taxon>Bacteria</taxon>
        <taxon>Pseudomonadati</taxon>
        <taxon>Bacteroidota</taxon>
        <taxon>Bacteroidia</taxon>
        <taxon>Marinilabiliales</taxon>
        <taxon>Marinifilaceae</taxon>
    </lineage>
</organism>
<reference evidence="2 3" key="1">
    <citation type="submission" date="2018-09" db="EMBL/GenBank/DDBJ databases">
        <title>Genomic Encyclopedia of Archaeal and Bacterial Type Strains, Phase II (KMG-II): from individual species to whole genera.</title>
        <authorList>
            <person name="Goeker M."/>
        </authorList>
    </citation>
    <scope>NUCLEOTIDE SEQUENCE [LARGE SCALE GENOMIC DNA]</scope>
    <source>
        <strain evidence="2 3">DSM 21950</strain>
    </source>
</reference>
<accession>A0A419WMV4</accession>
<keyword evidence="1" id="KW-0472">Membrane</keyword>
<evidence type="ECO:0000256" key="1">
    <source>
        <dbReference type="SAM" id="Phobius"/>
    </source>
</evidence>
<keyword evidence="3" id="KW-1185">Reference proteome</keyword>
<dbReference type="OrthoDB" id="5453577at2"/>
<feature type="transmembrane region" description="Helical" evidence="1">
    <location>
        <begin position="103"/>
        <end position="121"/>
    </location>
</feature>
<protein>
    <submittedName>
        <fullName evidence="2">Uncharacterized protein</fullName>
    </submittedName>
</protein>
<keyword evidence="1" id="KW-1133">Transmembrane helix</keyword>
<dbReference type="EMBL" id="RAPQ01000012">
    <property type="protein sequence ID" value="RKD96791.1"/>
    <property type="molecule type" value="Genomic_DNA"/>
</dbReference>